<feature type="domain" description="Choloylglycine hydrolase/NAAA C-terminal" evidence="3">
    <location>
        <begin position="2"/>
        <end position="272"/>
    </location>
</feature>
<sequence>MCTTFQVRTEDQKYFHVMNMELFTAAGSRMLVAPRGHQYNSEGPEGLKPMSWVGKYGVVGNSLGPTERFHGAMNEKGLSVTGLYLPDFTEYMTVSEQDNGNFITYVHLIDFVSSQFEYVEEVKAALAKIKVCDQKIPEFGNVSQPIHFAVYDKLGYCLVIEFVGGEMKLYDNPYGTLANAPTFDWHLANLRNYTNISNTGYLTTEFRKGETILPLGAGSGTLGLPGDDTAAGRFVRAAFYSNQVTPKNWNEGMVEAIQLSNKATVTSGSIKYNGKGFGIDADVSNVCAWRHIASNSTGVFFQSHYGTNSWLKFDTKEIDFDTPGIRSMTYLDTTLEFKDLSNEI</sequence>
<reference evidence="4" key="2">
    <citation type="submission" date="2016-07" db="EMBL/GenBank/DDBJ databases">
        <authorList>
            <person name="Kauffman K."/>
            <person name="Arevalo P."/>
            <person name="Polz M.F."/>
        </authorList>
    </citation>
    <scope>NUCLEOTIDE SEQUENCE</scope>
    <source>
        <strain evidence="4">10N.261.52.F7</strain>
    </source>
</reference>
<dbReference type="RefSeq" id="WP_102280494.1">
    <property type="nucleotide sequence ID" value="NZ_JADANL010000014.1"/>
</dbReference>
<accession>A0AB36XJU2</accession>
<dbReference type="InterPro" id="IPR029132">
    <property type="entry name" value="CBAH/NAAA_C"/>
</dbReference>
<evidence type="ECO:0000259" key="3">
    <source>
        <dbReference type="Pfam" id="PF02275"/>
    </source>
</evidence>
<dbReference type="InterPro" id="IPR052193">
    <property type="entry name" value="Peptidase_C59"/>
</dbReference>
<dbReference type="EMBL" id="MCXM01000018">
    <property type="protein sequence ID" value="PMK45835.1"/>
    <property type="molecule type" value="Genomic_DNA"/>
</dbReference>
<comment type="similarity">
    <text evidence="1">Belongs to the peptidase C59 family.</text>
</comment>
<comment type="caution">
    <text evidence="4">The sequence shown here is derived from an EMBL/GenBank/DDBJ whole genome shotgun (WGS) entry which is preliminary data.</text>
</comment>
<dbReference type="Pfam" id="PF02275">
    <property type="entry name" value="CBAH"/>
    <property type="match status" value="1"/>
</dbReference>
<protein>
    <recommendedName>
        <fullName evidence="3">Choloylglycine hydrolase/NAAA C-terminal domain-containing protein</fullName>
    </recommendedName>
</protein>
<gene>
    <name evidence="4" type="ORF">BCT99_22185</name>
</gene>
<name>A0AB36XJU2_9VIBR</name>
<proteinExistence type="inferred from homology"/>
<reference key="1">
    <citation type="submission" date="2016-07" db="EMBL/GenBank/DDBJ databases">
        <title>Nontailed viruses are major unrecognized killers of bacteria in the ocean.</title>
        <authorList>
            <person name="Kauffman K."/>
            <person name="Hussain F."/>
            <person name="Yang J."/>
            <person name="Arevalo P."/>
            <person name="Brown J."/>
            <person name="Cutler M."/>
            <person name="Kelly L."/>
            <person name="Polz M.F."/>
        </authorList>
    </citation>
    <scope>NUCLEOTIDE SEQUENCE [LARGE SCALE GENOMIC DNA]</scope>
    <source>
        <strain>10N.261.52.F7</strain>
    </source>
</reference>
<dbReference type="PANTHER" id="PTHR35527:SF2">
    <property type="entry name" value="HYDROLASE"/>
    <property type="match status" value="1"/>
</dbReference>
<evidence type="ECO:0000256" key="1">
    <source>
        <dbReference type="ARBA" id="ARBA00006625"/>
    </source>
</evidence>
<dbReference type="PANTHER" id="PTHR35527">
    <property type="entry name" value="CHOLOYLGLYCINE HYDROLASE"/>
    <property type="match status" value="1"/>
</dbReference>
<evidence type="ECO:0000313" key="4">
    <source>
        <dbReference type="EMBL" id="PMK45835.1"/>
    </source>
</evidence>
<evidence type="ECO:0000256" key="2">
    <source>
        <dbReference type="ARBA" id="ARBA00022801"/>
    </source>
</evidence>
<reference evidence="4" key="3">
    <citation type="journal article" date="2018" name="Nature">
        <title>A major lineage of non-tailed dsDNA viruses as unrecognized killers of marine bacteria.</title>
        <authorList>
            <person name="Kauffman K.M."/>
            <person name="Hussain F.A."/>
            <person name="Yang J."/>
            <person name="Arevalo P."/>
            <person name="Brown J.M."/>
            <person name="Chang W.K."/>
            <person name="VanInsberghe D."/>
            <person name="Elsherbini J."/>
            <person name="Sharma R.S."/>
            <person name="Cutler M.B."/>
            <person name="Kelly L."/>
            <person name="Polz M.F."/>
        </authorList>
    </citation>
    <scope>NUCLEOTIDE SEQUENCE</scope>
    <source>
        <strain evidence="4">10N.261.52.F7</strain>
    </source>
</reference>
<dbReference type="SUPFAM" id="SSF56235">
    <property type="entry name" value="N-terminal nucleophile aminohydrolases (Ntn hydrolases)"/>
    <property type="match status" value="1"/>
</dbReference>
<dbReference type="InterPro" id="IPR029055">
    <property type="entry name" value="Ntn_hydrolases_N"/>
</dbReference>
<keyword evidence="2" id="KW-0378">Hydrolase</keyword>
<dbReference type="GO" id="GO:0016787">
    <property type="term" value="F:hydrolase activity"/>
    <property type="evidence" value="ECO:0007669"/>
    <property type="project" value="UniProtKB-KW"/>
</dbReference>
<dbReference type="AlphaFoldDB" id="A0AB36XJU2"/>
<organism evidence="4">
    <name type="scientific">Vibrio lentus</name>
    <dbReference type="NCBI Taxonomy" id="136468"/>
    <lineage>
        <taxon>Bacteria</taxon>
        <taxon>Pseudomonadati</taxon>
        <taxon>Pseudomonadota</taxon>
        <taxon>Gammaproteobacteria</taxon>
        <taxon>Vibrionales</taxon>
        <taxon>Vibrionaceae</taxon>
        <taxon>Vibrio</taxon>
    </lineage>
</organism>
<dbReference type="Gene3D" id="3.60.60.10">
    <property type="entry name" value="Penicillin V Acylase, Chain A"/>
    <property type="match status" value="1"/>
</dbReference>